<accession>A0ABS8H9C0</accession>
<dbReference type="PANTHER" id="PTHR43111">
    <property type="entry name" value="ALDEHYDE DEHYDROGENASE B-RELATED"/>
    <property type="match status" value="1"/>
</dbReference>
<dbReference type="PROSITE" id="PS00070">
    <property type="entry name" value="ALDEHYDE_DEHYDR_CYS"/>
    <property type="match status" value="1"/>
</dbReference>
<protein>
    <submittedName>
        <fullName evidence="5">Aldehyde dehydrogenase family protein</fullName>
    </submittedName>
</protein>
<evidence type="ECO:0000313" key="5">
    <source>
        <dbReference type="EMBL" id="MCC4234146.1"/>
    </source>
</evidence>
<dbReference type="RefSeq" id="WP_009823463.1">
    <property type="nucleotide sequence ID" value="NZ_JAJGNP010000016.1"/>
</dbReference>
<dbReference type="InterPro" id="IPR029510">
    <property type="entry name" value="Ald_DH_CS_GLU"/>
</dbReference>
<evidence type="ECO:0000259" key="4">
    <source>
        <dbReference type="Pfam" id="PF00171"/>
    </source>
</evidence>
<proteinExistence type="inferred from homology"/>
<dbReference type="Proteomes" id="UP001198830">
    <property type="component" value="Unassembled WGS sequence"/>
</dbReference>
<dbReference type="InterPro" id="IPR016161">
    <property type="entry name" value="Ald_DH/histidinol_DH"/>
</dbReference>
<dbReference type="Gene3D" id="3.40.309.10">
    <property type="entry name" value="Aldehyde Dehydrogenase, Chain A, domain 2"/>
    <property type="match status" value="1"/>
</dbReference>
<dbReference type="EMBL" id="JAJGNP010000016">
    <property type="protein sequence ID" value="MCC4234146.1"/>
    <property type="molecule type" value="Genomic_DNA"/>
</dbReference>
<reference evidence="5 6" key="1">
    <citation type="submission" date="2021-10" db="EMBL/GenBank/DDBJ databases">
        <title>The diversity and Nitrogen Metabolism of Culturable Nitrate-Utilizing Bacteria Within the Oxygen Minimum Zone of the Changjiang (Yangtze River)Estuary.</title>
        <authorList>
            <person name="Zhang D."/>
            <person name="Zheng J."/>
            <person name="Liu S."/>
            <person name="He W."/>
        </authorList>
    </citation>
    <scope>NUCLEOTIDE SEQUENCE [LARGE SCALE GENOMIC DNA]</scope>
    <source>
        <strain evidence="5 6">FXH275-2</strain>
    </source>
</reference>
<feature type="active site" evidence="2">
    <location>
        <position position="262"/>
    </location>
</feature>
<keyword evidence="1 3" id="KW-0560">Oxidoreductase</keyword>
<dbReference type="InterPro" id="IPR015590">
    <property type="entry name" value="Aldehyde_DH_dom"/>
</dbReference>
<dbReference type="CDD" id="cd07116">
    <property type="entry name" value="ALDH_ACDHII-AcoD"/>
    <property type="match status" value="1"/>
</dbReference>
<dbReference type="InterPro" id="IPR016160">
    <property type="entry name" value="Ald_DH_CS_CYS"/>
</dbReference>
<comment type="similarity">
    <text evidence="3">Belongs to the aldehyde dehydrogenase family.</text>
</comment>
<comment type="caution">
    <text evidence="5">The sequence shown here is derived from an EMBL/GenBank/DDBJ whole genome shotgun (WGS) entry which is preliminary data.</text>
</comment>
<organism evidence="5 6">
    <name type="scientific">Sphingobium soli</name>
    <dbReference type="NCBI Taxonomy" id="1591116"/>
    <lineage>
        <taxon>Bacteria</taxon>
        <taxon>Pseudomonadati</taxon>
        <taxon>Pseudomonadota</taxon>
        <taxon>Alphaproteobacteria</taxon>
        <taxon>Sphingomonadales</taxon>
        <taxon>Sphingomonadaceae</taxon>
        <taxon>Sphingobium</taxon>
    </lineage>
</organism>
<feature type="domain" description="Aldehyde dehydrogenase" evidence="4">
    <location>
        <begin position="27"/>
        <end position="493"/>
    </location>
</feature>
<name>A0ABS8H9C0_9SPHN</name>
<evidence type="ECO:0000256" key="2">
    <source>
        <dbReference type="PROSITE-ProRule" id="PRU10007"/>
    </source>
</evidence>
<dbReference type="InterPro" id="IPR016163">
    <property type="entry name" value="Ald_DH_C"/>
</dbReference>
<dbReference type="Gene3D" id="3.40.605.10">
    <property type="entry name" value="Aldehyde Dehydrogenase, Chain A, domain 1"/>
    <property type="match status" value="1"/>
</dbReference>
<dbReference type="Pfam" id="PF00171">
    <property type="entry name" value="Aldedh"/>
    <property type="match status" value="1"/>
</dbReference>
<keyword evidence="6" id="KW-1185">Reference proteome</keyword>
<dbReference type="PANTHER" id="PTHR43111:SF1">
    <property type="entry name" value="ALDEHYDE DEHYDROGENASE B-RELATED"/>
    <property type="match status" value="1"/>
</dbReference>
<gene>
    <name evidence="5" type="ORF">LL253_15825</name>
</gene>
<evidence type="ECO:0000313" key="6">
    <source>
        <dbReference type="Proteomes" id="UP001198830"/>
    </source>
</evidence>
<evidence type="ECO:0000256" key="3">
    <source>
        <dbReference type="RuleBase" id="RU003345"/>
    </source>
</evidence>
<dbReference type="PROSITE" id="PS00687">
    <property type="entry name" value="ALDEHYDE_DEHYDR_GLU"/>
    <property type="match status" value="1"/>
</dbReference>
<evidence type="ECO:0000256" key="1">
    <source>
        <dbReference type="ARBA" id="ARBA00023002"/>
    </source>
</evidence>
<dbReference type="SUPFAM" id="SSF53720">
    <property type="entry name" value="ALDH-like"/>
    <property type="match status" value="1"/>
</dbReference>
<dbReference type="InterPro" id="IPR016162">
    <property type="entry name" value="Ald_DH_N"/>
</dbReference>
<sequence length="506" mass="55613">MLQQAMERFAGERLIRERYDNYIGGQWVAPAKGEYFDNISPVTGQVVCQIARGTADDIELALDAAHKAKDGWGKTSPTDRSNILLKMADRMEANLDLIAMAETIDNGKPIRETTHADIPLAIDHFRYFAGCLRAQEGSIAEIDHDTIAYHFHEPLGVVGQIIPWNFPILMAVWKLAPALAAGNCVVLKPAEQTPMSVMVLMEVIGDLLPSGVLNIVNGFGVEAGKPLASNKRISKIAFTGETTTGRLIMQYASENLIPVTLELGGKSPNIFFEDVMDADDDYFDKCLEGFAMFALNQGEVCTCPSRALIQESIYDRFIARAVERVKAIRQGSPLDPATMIGAQASNDQLEKILSYIEIGLGEGAELLTGGERARLDGELAEGYYVEPTVLKGHNKMRIFQEEIFGPVLSVTTFKDEAEALAIANDTLYGLGAGVWTRDGSRAYRMGRAIQAGRVWTNCYHAYPAHAAFGGYKQSGIGRETHKMMLDHYQQTKNLLVSYSPKALGFF</sequence>